<name>A0A219ARA0_METCM</name>
<keyword evidence="2" id="KW-1185">Reference proteome</keyword>
<dbReference type="RefSeq" id="XP_022285726.1">
    <property type="nucleotide sequence ID" value="XM_022429247.1"/>
</dbReference>
<dbReference type="GeneID" id="33936498"/>
<organism evidence="1 2">
    <name type="scientific">Pochonia chlamydosporia 170</name>
    <dbReference type="NCBI Taxonomy" id="1380566"/>
    <lineage>
        <taxon>Eukaryota</taxon>
        <taxon>Fungi</taxon>
        <taxon>Dikarya</taxon>
        <taxon>Ascomycota</taxon>
        <taxon>Pezizomycotina</taxon>
        <taxon>Sordariomycetes</taxon>
        <taxon>Hypocreomycetidae</taxon>
        <taxon>Hypocreales</taxon>
        <taxon>Clavicipitaceae</taxon>
        <taxon>Pochonia</taxon>
    </lineage>
</organism>
<protein>
    <submittedName>
        <fullName evidence="1">Uncharacterized protein</fullName>
    </submittedName>
</protein>
<reference evidence="1 2" key="1">
    <citation type="journal article" date="2016" name="PLoS Pathog.">
        <title>Biosynthesis of antibiotic leucinostatins in bio-control fungus Purpureocillium lilacinum and their inhibition on phytophthora revealed by genome mining.</title>
        <authorList>
            <person name="Wang G."/>
            <person name="Liu Z."/>
            <person name="Lin R."/>
            <person name="Li E."/>
            <person name="Mao Z."/>
            <person name="Ling J."/>
            <person name="Yang Y."/>
            <person name="Yin W.B."/>
            <person name="Xie B."/>
        </authorList>
    </citation>
    <scope>NUCLEOTIDE SEQUENCE [LARGE SCALE GENOMIC DNA]</scope>
    <source>
        <strain evidence="1">170</strain>
    </source>
</reference>
<evidence type="ECO:0000313" key="1">
    <source>
        <dbReference type="EMBL" id="OWT43290.1"/>
    </source>
</evidence>
<proteinExistence type="predicted"/>
<evidence type="ECO:0000313" key="2">
    <source>
        <dbReference type="Proteomes" id="UP000078397"/>
    </source>
</evidence>
<dbReference type="AlphaFoldDB" id="A0A219ARA0"/>
<comment type="caution">
    <text evidence="1">The sequence shown here is derived from an EMBL/GenBank/DDBJ whole genome shotgun (WGS) entry which is preliminary data.</text>
</comment>
<sequence length="121" mass="13358">MFGKAIPGYGGSFCRFLYARCNLLQAEKGTRLALIGLKHNREAVVAIFSVMISCSLATLELVWACFPCPLHQIYLMARTAKSSSRSIRLPWTRAAIRNTRMSIIKSSAIDAPACIAQDPDH</sequence>
<dbReference type="EMBL" id="LSBJ02000002">
    <property type="protein sequence ID" value="OWT43290.1"/>
    <property type="molecule type" value="Genomic_DNA"/>
</dbReference>
<gene>
    <name evidence="1" type="ORF">VFPPC_17547</name>
</gene>
<dbReference type="Proteomes" id="UP000078397">
    <property type="component" value="Unassembled WGS sequence"/>
</dbReference>
<accession>A0A219ARA0</accession>
<dbReference type="KEGG" id="pchm:VFPPC_17547"/>